<evidence type="ECO:0000313" key="1">
    <source>
        <dbReference type="EMBL" id="KAI9196110.1"/>
    </source>
</evidence>
<dbReference type="AlphaFoldDB" id="A0AAD5JE46"/>
<organism evidence="1 2">
    <name type="scientific">Acer negundo</name>
    <name type="common">Box elder</name>
    <dbReference type="NCBI Taxonomy" id="4023"/>
    <lineage>
        <taxon>Eukaryota</taxon>
        <taxon>Viridiplantae</taxon>
        <taxon>Streptophyta</taxon>
        <taxon>Embryophyta</taxon>
        <taxon>Tracheophyta</taxon>
        <taxon>Spermatophyta</taxon>
        <taxon>Magnoliopsida</taxon>
        <taxon>eudicotyledons</taxon>
        <taxon>Gunneridae</taxon>
        <taxon>Pentapetalae</taxon>
        <taxon>rosids</taxon>
        <taxon>malvids</taxon>
        <taxon>Sapindales</taxon>
        <taxon>Sapindaceae</taxon>
        <taxon>Hippocastanoideae</taxon>
        <taxon>Acereae</taxon>
        <taxon>Acer</taxon>
    </lineage>
</organism>
<evidence type="ECO:0000313" key="2">
    <source>
        <dbReference type="Proteomes" id="UP001064489"/>
    </source>
</evidence>
<comment type="caution">
    <text evidence="1">The sequence shown here is derived from an EMBL/GenBank/DDBJ whole genome shotgun (WGS) entry which is preliminary data.</text>
</comment>
<reference evidence="1" key="1">
    <citation type="journal article" date="2022" name="Plant J.">
        <title>Strategies of tolerance reflected in two North American maple genomes.</title>
        <authorList>
            <person name="McEvoy S.L."/>
            <person name="Sezen U.U."/>
            <person name="Trouern-Trend A."/>
            <person name="McMahon S.M."/>
            <person name="Schaberg P.G."/>
            <person name="Yang J."/>
            <person name="Wegrzyn J.L."/>
            <person name="Swenson N.G."/>
        </authorList>
    </citation>
    <scope>NUCLEOTIDE SEQUENCE</scope>
    <source>
        <strain evidence="1">91603</strain>
    </source>
</reference>
<name>A0AAD5JE46_ACENE</name>
<proteinExistence type="predicted"/>
<protein>
    <submittedName>
        <fullName evidence="1">Uncharacterized protein</fullName>
    </submittedName>
</protein>
<gene>
    <name evidence="1" type="ORF">LWI28_021091</name>
</gene>
<sequence length="111" mass="12374">MVSECPTCQEHKYETLSPAGLLQPLPIPEIVWTDISMASLVDYLLAKTKHQDPSFSTGMSDKAREWNDSSNRPLYLVNDFVDDMPDIEPEVVVDIVKCFDIVEGIDSVVSG</sequence>
<accession>A0AAD5JE46</accession>
<dbReference type="EMBL" id="JAJSOW010000003">
    <property type="protein sequence ID" value="KAI9196110.1"/>
    <property type="molecule type" value="Genomic_DNA"/>
</dbReference>
<dbReference type="Proteomes" id="UP001064489">
    <property type="component" value="Chromosome 1"/>
</dbReference>
<keyword evidence="2" id="KW-1185">Reference proteome</keyword>
<reference evidence="1" key="2">
    <citation type="submission" date="2023-02" db="EMBL/GenBank/DDBJ databases">
        <authorList>
            <person name="Swenson N.G."/>
            <person name="Wegrzyn J.L."/>
            <person name="Mcevoy S.L."/>
        </authorList>
    </citation>
    <scope>NUCLEOTIDE SEQUENCE</scope>
    <source>
        <strain evidence="1">91603</strain>
        <tissue evidence="1">Leaf</tissue>
    </source>
</reference>